<dbReference type="Pfam" id="PF01037">
    <property type="entry name" value="AsnC_trans_reg"/>
    <property type="match status" value="1"/>
</dbReference>
<reference evidence="2 3" key="1">
    <citation type="submission" date="2017-01" db="EMBL/GenBank/DDBJ databases">
        <title>Novel large sulfur bacteria in the metagenomes of groundwater-fed chemosynthetic microbial mats in the Lake Huron basin.</title>
        <authorList>
            <person name="Sharrar A.M."/>
            <person name="Flood B.E."/>
            <person name="Bailey J.V."/>
            <person name="Jones D.S."/>
            <person name="Biddanda B."/>
            <person name="Ruberg S.A."/>
            <person name="Marcus D.N."/>
            <person name="Dick G.J."/>
        </authorList>
    </citation>
    <scope>NUCLEOTIDE SEQUENCE [LARGE SCALE GENOMIC DNA]</scope>
    <source>
        <strain evidence="2">A8</strain>
    </source>
</reference>
<sequence>FHGNKEVFCEKVGYKVGSVNHFLSPRSQRPCSDHAARTIERRLDMEPRSLDTPRTEKKQIYYVAISTNAQYTYETVRQLQGELVVMECAAVLGDFDLLIKVEVEHFKFLDVLLAKLVKLPGVKRSRTYKAIDSLHWQRAQQEQMEVPPKEHGLYVNNGIGDFIHRKLNHLFDEIKMLEQDTIIVKDHDLIGIQNHQLLEGTKKSICAIRVFSSHMSNFDEFLRAERELVKKYGVNSRRIIVLEREKSAWYRKEGYPEVKKLYEQYAETGCEVRFLYADNWIPSSREMGLEKFIILDDSFVCSRQDKHTIRKDEEEDGQVSIHSKPEIVKLYTDTFSANWNKAVSFAVLCSRMFEHDKR</sequence>
<dbReference type="EMBL" id="MTEJ01000431">
    <property type="protein sequence ID" value="OQX03102.1"/>
    <property type="molecule type" value="Genomic_DNA"/>
</dbReference>
<dbReference type="SUPFAM" id="SSF54909">
    <property type="entry name" value="Dimeric alpha+beta barrel"/>
    <property type="match status" value="1"/>
</dbReference>
<evidence type="ECO:0000259" key="1">
    <source>
        <dbReference type="Pfam" id="PF01037"/>
    </source>
</evidence>
<gene>
    <name evidence="2" type="ORF">BWK73_40560</name>
</gene>
<evidence type="ECO:0000313" key="3">
    <source>
        <dbReference type="Proteomes" id="UP000192491"/>
    </source>
</evidence>
<dbReference type="InterPro" id="IPR019887">
    <property type="entry name" value="Tscrpt_reg_AsnC/Lrp_C"/>
</dbReference>
<accession>A0A1Y1QDN8</accession>
<organism evidence="2 3">
    <name type="scientific">Thiothrix lacustris</name>
    <dbReference type="NCBI Taxonomy" id="525917"/>
    <lineage>
        <taxon>Bacteria</taxon>
        <taxon>Pseudomonadati</taxon>
        <taxon>Pseudomonadota</taxon>
        <taxon>Gammaproteobacteria</taxon>
        <taxon>Thiotrichales</taxon>
        <taxon>Thiotrichaceae</taxon>
        <taxon>Thiothrix</taxon>
    </lineage>
</organism>
<dbReference type="Proteomes" id="UP000192491">
    <property type="component" value="Unassembled WGS sequence"/>
</dbReference>
<dbReference type="AlphaFoldDB" id="A0A1Y1QDN8"/>
<comment type="caution">
    <text evidence="2">The sequence shown here is derived from an EMBL/GenBank/DDBJ whole genome shotgun (WGS) entry which is preliminary data.</text>
</comment>
<evidence type="ECO:0000313" key="2">
    <source>
        <dbReference type="EMBL" id="OQX03102.1"/>
    </source>
</evidence>
<feature type="domain" description="Transcription regulator AsnC/Lrp ligand binding" evidence="1">
    <location>
        <begin position="64"/>
        <end position="128"/>
    </location>
</feature>
<feature type="non-terminal residue" evidence="2">
    <location>
        <position position="1"/>
    </location>
</feature>
<proteinExistence type="predicted"/>
<dbReference type="InterPro" id="IPR011008">
    <property type="entry name" value="Dimeric_a/b-barrel"/>
</dbReference>
<dbReference type="Gene3D" id="3.30.70.920">
    <property type="match status" value="1"/>
</dbReference>
<protein>
    <recommendedName>
        <fullName evidence="1">Transcription regulator AsnC/Lrp ligand binding domain-containing protein</fullName>
    </recommendedName>
</protein>
<name>A0A1Y1QDN8_9GAMM</name>